<evidence type="ECO:0000259" key="6">
    <source>
        <dbReference type="PROSITE" id="PS51007"/>
    </source>
</evidence>
<dbReference type="InterPro" id="IPR009056">
    <property type="entry name" value="Cyt_c-like_dom"/>
</dbReference>
<dbReference type="OrthoDB" id="8775952at2"/>
<dbReference type="AlphaFoldDB" id="A0A2T0XJ89"/>
<sequence>MTVKRYCLILAVSSLLGWATPLLADSVQFDSVSGSIEQPLTDQAGDASKGRLLVLGRQSGLCILCHNGPFPEEHFQGNLAPELSQSASRLTAGQLRAHLVAPQWFNPTTIMPSYLSSDGLIRVSPQYQGKAILVAQDIEDIVAFLLTLKP</sequence>
<dbReference type="NCBIfam" id="TIGR04485">
    <property type="entry name" value="thiosulf_SoxX"/>
    <property type="match status" value="1"/>
</dbReference>
<reference evidence="7 8" key="1">
    <citation type="submission" date="2018-03" db="EMBL/GenBank/DDBJ databases">
        <title>Genomic Encyclopedia of Type Strains, Phase III (KMG-III): the genomes of soil and plant-associated and newly described type strains.</title>
        <authorList>
            <person name="Whitman W."/>
        </authorList>
    </citation>
    <scope>NUCLEOTIDE SEQUENCE [LARGE SCALE GENOMIC DNA]</scope>
    <source>
        <strain evidence="7 8">MWH-P2sevCIIIb</strain>
    </source>
</reference>
<keyword evidence="8" id="KW-1185">Reference proteome</keyword>
<evidence type="ECO:0000313" key="8">
    <source>
        <dbReference type="Proteomes" id="UP000238308"/>
    </source>
</evidence>
<keyword evidence="3 4" id="KW-0408">Iron</keyword>
<comment type="caution">
    <text evidence="7">The sequence shown here is derived from an EMBL/GenBank/DDBJ whole genome shotgun (WGS) entry which is preliminary data.</text>
</comment>
<evidence type="ECO:0000256" key="1">
    <source>
        <dbReference type="ARBA" id="ARBA00022617"/>
    </source>
</evidence>
<dbReference type="InterPro" id="IPR030999">
    <property type="entry name" value="Thiosulf_SoxX"/>
</dbReference>
<proteinExistence type="predicted"/>
<evidence type="ECO:0000256" key="2">
    <source>
        <dbReference type="ARBA" id="ARBA00022723"/>
    </source>
</evidence>
<evidence type="ECO:0000256" key="4">
    <source>
        <dbReference type="PROSITE-ProRule" id="PRU00433"/>
    </source>
</evidence>
<keyword evidence="1 4" id="KW-0349">Heme</keyword>
<protein>
    <submittedName>
        <fullName evidence="7">Sulfur-oxidizing protein SoxX</fullName>
    </submittedName>
</protein>
<dbReference type="GO" id="GO:0020037">
    <property type="term" value="F:heme binding"/>
    <property type="evidence" value="ECO:0007669"/>
    <property type="project" value="InterPro"/>
</dbReference>
<feature type="signal peptide" evidence="5">
    <location>
        <begin position="1"/>
        <end position="24"/>
    </location>
</feature>
<dbReference type="GO" id="GO:0009055">
    <property type="term" value="F:electron transfer activity"/>
    <property type="evidence" value="ECO:0007669"/>
    <property type="project" value="InterPro"/>
</dbReference>
<evidence type="ECO:0000256" key="5">
    <source>
        <dbReference type="SAM" id="SignalP"/>
    </source>
</evidence>
<feature type="chain" id="PRO_5015500617" evidence="5">
    <location>
        <begin position="25"/>
        <end position="150"/>
    </location>
</feature>
<feature type="domain" description="Cytochrome c" evidence="6">
    <location>
        <begin position="45"/>
        <end position="149"/>
    </location>
</feature>
<dbReference type="Proteomes" id="UP000238308">
    <property type="component" value="Unassembled WGS sequence"/>
</dbReference>
<dbReference type="EMBL" id="PVTV01000011">
    <property type="protein sequence ID" value="PRY99003.1"/>
    <property type="molecule type" value="Genomic_DNA"/>
</dbReference>
<dbReference type="PROSITE" id="PS51007">
    <property type="entry name" value="CYTC"/>
    <property type="match status" value="1"/>
</dbReference>
<dbReference type="SUPFAM" id="SSF46626">
    <property type="entry name" value="Cytochrome c"/>
    <property type="match status" value="1"/>
</dbReference>
<dbReference type="InterPro" id="IPR036909">
    <property type="entry name" value="Cyt_c-like_dom_sf"/>
</dbReference>
<dbReference type="GO" id="GO:0046872">
    <property type="term" value="F:metal ion binding"/>
    <property type="evidence" value="ECO:0007669"/>
    <property type="project" value="UniProtKB-KW"/>
</dbReference>
<accession>A0A2T0XJ89</accession>
<name>A0A2T0XJ89_9BURK</name>
<evidence type="ECO:0000256" key="3">
    <source>
        <dbReference type="ARBA" id="ARBA00023004"/>
    </source>
</evidence>
<organism evidence="7 8">
    <name type="scientific">Jezberella montanilacus</name>
    <dbReference type="NCBI Taxonomy" id="323426"/>
    <lineage>
        <taxon>Bacteria</taxon>
        <taxon>Pseudomonadati</taxon>
        <taxon>Pseudomonadota</taxon>
        <taxon>Betaproteobacteria</taxon>
        <taxon>Burkholderiales</taxon>
        <taxon>Alcaligenaceae</taxon>
        <taxon>Jezberella</taxon>
    </lineage>
</organism>
<keyword evidence="2 4" id="KW-0479">Metal-binding</keyword>
<gene>
    <name evidence="7" type="ORF">BCM14_0440</name>
</gene>
<keyword evidence="5" id="KW-0732">Signal</keyword>
<evidence type="ECO:0000313" key="7">
    <source>
        <dbReference type="EMBL" id="PRY99003.1"/>
    </source>
</evidence>
<dbReference type="Gene3D" id="1.10.760.10">
    <property type="entry name" value="Cytochrome c-like domain"/>
    <property type="match status" value="1"/>
</dbReference>